<reference evidence="1 2" key="2">
    <citation type="journal article" date="2016" name="Microb. Ecol.">
        <title>Genome Characteristics of a Novel Type I Methanotroph (Sn10-6) Isolated from a Flooded Indian Rice Field.</title>
        <authorList>
            <person name="Rahalkar M.C."/>
            <person name="Pandit P.S."/>
            <person name="Dhakephalkar P.K."/>
            <person name="Pore S."/>
            <person name="Arora P."/>
            <person name="Kapse N."/>
        </authorList>
    </citation>
    <scope>NUCLEOTIDE SEQUENCE [LARGE SCALE GENOMIC DNA]</scope>
    <source>
        <strain evidence="1 2">Sn10-6</strain>
    </source>
</reference>
<dbReference type="Proteomes" id="UP000033684">
    <property type="component" value="Unassembled WGS sequence"/>
</dbReference>
<feature type="non-terminal residue" evidence="1">
    <location>
        <position position="68"/>
    </location>
</feature>
<comment type="caution">
    <text evidence="1">The sequence shown here is derived from an EMBL/GenBank/DDBJ whole genome shotgun (WGS) entry which is preliminary data.</text>
</comment>
<name>A0A0F3III4_9GAMM</name>
<reference evidence="2" key="1">
    <citation type="submission" date="2015-03" db="EMBL/GenBank/DDBJ databases">
        <title>Draft genome sequence of a novel methanotroph (Sn10-6) isolated from flooded ricefield rhizosphere in India.</title>
        <authorList>
            <person name="Pandit P.S."/>
            <person name="Pore S.D."/>
            <person name="Arora P."/>
            <person name="Kapse N.G."/>
            <person name="Dhakephalkar P.K."/>
            <person name="Rahalkar M.C."/>
        </authorList>
    </citation>
    <scope>NUCLEOTIDE SEQUENCE [LARGE SCALE GENOMIC DNA]</scope>
    <source>
        <strain evidence="2">Sn10-6</strain>
    </source>
</reference>
<dbReference type="EMBL" id="LAJX01000253">
    <property type="protein sequence ID" value="KJV05284.1"/>
    <property type="molecule type" value="Genomic_DNA"/>
</dbReference>
<dbReference type="AlphaFoldDB" id="A0A0F3III4"/>
<evidence type="ECO:0000313" key="1">
    <source>
        <dbReference type="EMBL" id="KJV05284.1"/>
    </source>
</evidence>
<organism evidence="1 2">
    <name type="scientific">Methylocucumis oryzae</name>
    <dbReference type="NCBI Taxonomy" id="1632867"/>
    <lineage>
        <taxon>Bacteria</taxon>
        <taxon>Pseudomonadati</taxon>
        <taxon>Pseudomonadota</taxon>
        <taxon>Gammaproteobacteria</taxon>
        <taxon>Methylococcales</taxon>
        <taxon>Methylococcaceae</taxon>
        <taxon>Methylocucumis</taxon>
    </lineage>
</organism>
<keyword evidence="2" id="KW-1185">Reference proteome</keyword>
<accession>A0A0F3III4</accession>
<evidence type="ECO:0000313" key="2">
    <source>
        <dbReference type="Proteomes" id="UP000033684"/>
    </source>
</evidence>
<protein>
    <submittedName>
        <fullName evidence="1">Uncharacterized protein</fullName>
    </submittedName>
</protein>
<proteinExistence type="predicted"/>
<gene>
    <name evidence="1" type="ORF">VZ94_19180</name>
</gene>
<sequence length="68" mass="7646">MNGDDLTFIPALEHDDIVETAKTDIAWRYALKQLNPFVISDISYDQHNTDGALDMYDPETGEGSLTEQ</sequence>